<accession>A0A6A5RHR3</accession>
<name>A0A6A5RHR3_9PLEO</name>
<dbReference type="AlphaFoldDB" id="A0A6A5RHR3"/>
<evidence type="ECO:0000313" key="1">
    <source>
        <dbReference type="EMBL" id="KAF1926638.1"/>
    </source>
</evidence>
<protein>
    <submittedName>
        <fullName evidence="1">Uncharacterized protein</fullName>
    </submittedName>
</protein>
<dbReference type="Proteomes" id="UP000800082">
    <property type="component" value="Unassembled WGS sequence"/>
</dbReference>
<dbReference type="RefSeq" id="XP_033446890.1">
    <property type="nucleotide sequence ID" value="XM_033588235.1"/>
</dbReference>
<organism evidence="1 2">
    <name type="scientific">Didymella exigua CBS 183.55</name>
    <dbReference type="NCBI Taxonomy" id="1150837"/>
    <lineage>
        <taxon>Eukaryota</taxon>
        <taxon>Fungi</taxon>
        <taxon>Dikarya</taxon>
        <taxon>Ascomycota</taxon>
        <taxon>Pezizomycotina</taxon>
        <taxon>Dothideomycetes</taxon>
        <taxon>Pleosporomycetidae</taxon>
        <taxon>Pleosporales</taxon>
        <taxon>Pleosporineae</taxon>
        <taxon>Didymellaceae</taxon>
        <taxon>Didymella</taxon>
    </lineage>
</organism>
<gene>
    <name evidence="1" type="ORF">M421DRAFT_212185</name>
</gene>
<dbReference type="GeneID" id="54345882"/>
<sequence length="124" mass="14128">MIVFLAWKTWAMSLQIQDCRFWTLTFARDGAFCLAFCNVVRLIHRDLEIHRNLLPRMDDACLVLVTVLVLVLVLVKPGPGICQDSAETAQVGPVCKRVLDARMQVRWYQANSHTSRPSPARHPI</sequence>
<evidence type="ECO:0000313" key="2">
    <source>
        <dbReference type="Proteomes" id="UP000800082"/>
    </source>
</evidence>
<reference evidence="1" key="1">
    <citation type="journal article" date="2020" name="Stud. Mycol.">
        <title>101 Dothideomycetes genomes: a test case for predicting lifestyles and emergence of pathogens.</title>
        <authorList>
            <person name="Haridas S."/>
            <person name="Albert R."/>
            <person name="Binder M."/>
            <person name="Bloem J."/>
            <person name="Labutti K."/>
            <person name="Salamov A."/>
            <person name="Andreopoulos B."/>
            <person name="Baker S."/>
            <person name="Barry K."/>
            <person name="Bills G."/>
            <person name="Bluhm B."/>
            <person name="Cannon C."/>
            <person name="Castanera R."/>
            <person name="Culley D."/>
            <person name="Daum C."/>
            <person name="Ezra D."/>
            <person name="Gonzalez J."/>
            <person name="Henrissat B."/>
            <person name="Kuo A."/>
            <person name="Liang C."/>
            <person name="Lipzen A."/>
            <person name="Lutzoni F."/>
            <person name="Magnuson J."/>
            <person name="Mondo S."/>
            <person name="Nolan M."/>
            <person name="Ohm R."/>
            <person name="Pangilinan J."/>
            <person name="Park H.-J."/>
            <person name="Ramirez L."/>
            <person name="Alfaro M."/>
            <person name="Sun H."/>
            <person name="Tritt A."/>
            <person name="Yoshinaga Y."/>
            <person name="Zwiers L.-H."/>
            <person name="Turgeon B."/>
            <person name="Goodwin S."/>
            <person name="Spatafora J."/>
            <person name="Crous P."/>
            <person name="Grigoriev I."/>
        </authorList>
    </citation>
    <scope>NUCLEOTIDE SEQUENCE</scope>
    <source>
        <strain evidence="1">CBS 183.55</strain>
    </source>
</reference>
<proteinExistence type="predicted"/>
<keyword evidence="2" id="KW-1185">Reference proteome</keyword>
<dbReference type="EMBL" id="ML978976">
    <property type="protein sequence ID" value="KAF1926638.1"/>
    <property type="molecule type" value="Genomic_DNA"/>
</dbReference>